<dbReference type="InParanoid" id="F1A2A9"/>
<evidence type="ECO:0000313" key="2">
    <source>
        <dbReference type="EMBL" id="EGC29666.1"/>
    </source>
</evidence>
<feature type="region of interest" description="Disordered" evidence="1">
    <location>
        <begin position="1"/>
        <end position="55"/>
    </location>
</feature>
<dbReference type="GeneID" id="10505115"/>
<accession>F1A2A9</accession>
<organism evidence="2 3">
    <name type="scientific">Dictyostelium purpureum</name>
    <name type="common">Slime mold</name>
    <dbReference type="NCBI Taxonomy" id="5786"/>
    <lineage>
        <taxon>Eukaryota</taxon>
        <taxon>Amoebozoa</taxon>
        <taxon>Evosea</taxon>
        <taxon>Eumycetozoa</taxon>
        <taxon>Dictyostelia</taxon>
        <taxon>Dictyosteliales</taxon>
        <taxon>Dictyosteliaceae</taxon>
        <taxon>Dictyostelium</taxon>
    </lineage>
</organism>
<dbReference type="KEGG" id="dpp:DICPUDRAFT_158721"/>
<keyword evidence="3" id="KW-1185">Reference proteome</keyword>
<dbReference type="RefSeq" id="XP_003293799.1">
    <property type="nucleotide sequence ID" value="XM_003293751.1"/>
</dbReference>
<proteinExistence type="predicted"/>
<evidence type="ECO:0000313" key="3">
    <source>
        <dbReference type="Proteomes" id="UP000001064"/>
    </source>
</evidence>
<sequence length="55" mass="6210">MIKPKNKKKIQSSFQQKQAALRTPVERGNSSVKRSGIGNTKLNFDDNTLHNVNEL</sequence>
<dbReference type="VEuPathDB" id="AmoebaDB:DICPUDRAFT_158721"/>
<dbReference type="Proteomes" id="UP000001064">
    <property type="component" value="Unassembled WGS sequence"/>
</dbReference>
<evidence type="ECO:0000256" key="1">
    <source>
        <dbReference type="SAM" id="MobiDB-lite"/>
    </source>
</evidence>
<feature type="compositionally biased region" description="Polar residues" evidence="1">
    <location>
        <begin position="28"/>
        <end position="42"/>
    </location>
</feature>
<gene>
    <name evidence="2" type="ORF">DICPUDRAFT_158721</name>
</gene>
<name>F1A2A9_DICPU</name>
<dbReference type="AlphaFoldDB" id="F1A2A9"/>
<feature type="compositionally biased region" description="Basic residues" evidence="1">
    <location>
        <begin position="1"/>
        <end position="10"/>
    </location>
</feature>
<dbReference type="EMBL" id="GL871404">
    <property type="protein sequence ID" value="EGC29666.1"/>
    <property type="molecule type" value="Genomic_DNA"/>
</dbReference>
<reference evidence="3" key="1">
    <citation type="journal article" date="2011" name="Genome Biol.">
        <title>Comparative genomics of the social amoebae Dictyostelium discoideum and Dictyostelium purpureum.</title>
        <authorList>
            <consortium name="US DOE Joint Genome Institute (JGI-PGF)"/>
            <person name="Sucgang R."/>
            <person name="Kuo A."/>
            <person name="Tian X."/>
            <person name="Salerno W."/>
            <person name="Parikh A."/>
            <person name="Feasley C.L."/>
            <person name="Dalin E."/>
            <person name="Tu H."/>
            <person name="Huang E."/>
            <person name="Barry K."/>
            <person name="Lindquist E."/>
            <person name="Shapiro H."/>
            <person name="Bruce D."/>
            <person name="Schmutz J."/>
            <person name="Salamov A."/>
            <person name="Fey P."/>
            <person name="Gaudet P."/>
            <person name="Anjard C."/>
            <person name="Babu M.M."/>
            <person name="Basu S."/>
            <person name="Bushmanova Y."/>
            <person name="van der Wel H."/>
            <person name="Katoh-Kurasawa M."/>
            <person name="Dinh C."/>
            <person name="Coutinho P.M."/>
            <person name="Saito T."/>
            <person name="Elias M."/>
            <person name="Schaap P."/>
            <person name="Kay R.R."/>
            <person name="Henrissat B."/>
            <person name="Eichinger L."/>
            <person name="Rivero F."/>
            <person name="Putnam N.H."/>
            <person name="West C.M."/>
            <person name="Loomis W.F."/>
            <person name="Chisholm R.L."/>
            <person name="Shaulsky G."/>
            <person name="Strassmann J.E."/>
            <person name="Queller D.C."/>
            <person name="Kuspa A."/>
            <person name="Grigoriev I.V."/>
        </authorList>
    </citation>
    <scope>NUCLEOTIDE SEQUENCE [LARGE SCALE GENOMIC DNA]</scope>
    <source>
        <strain evidence="3">QSDP1</strain>
    </source>
</reference>
<protein>
    <submittedName>
        <fullName evidence="2">Uncharacterized protein</fullName>
    </submittedName>
</protein>